<sequence length="161" mass="17754">MAGTAAALAEGRSFREVEEVDLVVGEVEEGGAVGPAVVGMGEHQPWELRREVVWGLGDGGSPAPADDSESEVIGVDCEVFGDRFDEFWRELGPVHGHFRGFDQCSIIQQIKLGEKKYLFRNVVQLFGNETQTDRVQATKKKKKKTDRQTDIRVGPGALSYF</sequence>
<accession>A0A2P5CHV2</accession>
<keyword evidence="2" id="KW-1185">Reference proteome</keyword>
<gene>
    <name evidence="1" type="ORF">PanWU01x14_152230</name>
</gene>
<dbReference type="Proteomes" id="UP000237105">
    <property type="component" value="Unassembled WGS sequence"/>
</dbReference>
<reference evidence="2" key="1">
    <citation type="submission" date="2016-06" db="EMBL/GenBank/DDBJ databases">
        <title>Parallel loss of symbiosis genes in relatives of nitrogen-fixing non-legume Parasponia.</title>
        <authorList>
            <person name="Van Velzen R."/>
            <person name="Holmer R."/>
            <person name="Bu F."/>
            <person name="Rutten L."/>
            <person name="Van Zeijl A."/>
            <person name="Liu W."/>
            <person name="Santuari L."/>
            <person name="Cao Q."/>
            <person name="Sharma T."/>
            <person name="Shen D."/>
            <person name="Roswanjaya Y."/>
            <person name="Wardhani T."/>
            <person name="Kalhor M.S."/>
            <person name="Jansen J."/>
            <person name="Van den Hoogen J."/>
            <person name="Gungor B."/>
            <person name="Hartog M."/>
            <person name="Hontelez J."/>
            <person name="Verver J."/>
            <person name="Yang W.-C."/>
            <person name="Schijlen E."/>
            <person name="Repin R."/>
            <person name="Schilthuizen M."/>
            <person name="Schranz E."/>
            <person name="Heidstra R."/>
            <person name="Miyata K."/>
            <person name="Fedorova E."/>
            <person name="Kohlen W."/>
            <person name="Bisseling T."/>
            <person name="Smit S."/>
            <person name="Geurts R."/>
        </authorList>
    </citation>
    <scope>NUCLEOTIDE SEQUENCE [LARGE SCALE GENOMIC DNA]</scope>
    <source>
        <strain evidence="2">cv. WU1-14</strain>
    </source>
</reference>
<comment type="caution">
    <text evidence="1">The sequence shown here is derived from an EMBL/GenBank/DDBJ whole genome shotgun (WGS) entry which is preliminary data.</text>
</comment>
<dbReference type="OrthoDB" id="10403913at2759"/>
<proteinExistence type="predicted"/>
<dbReference type="AlphaFoldDB" id="A0A2P5CHV2"/>
<protein>
    <submittedName>
        <fullName evidence="1">Uncharacterized protein</fullName>
    </submittedName>
</protein>
<evidence type="ECO:0000313" key="1">
    <source>
        <dbReference type="EMBL" id="PON60611.1"/>
    </source>
</evidence>
<dbReference type="EMBL" id="JXTB01000129">
    <property type="protein sequence ID" value="PON60611.1"/>
    <property type="molecule type" value="Genomic_DNA"/>
</dbReference>
<name>A0A2P5CHV2_PARAD</name>
<evidence type="ECO:0000313" key="2">
    <source>
        <dbReference type="Proteomes" id="UP000237105"/>
    </source>
</evidence>
<organism evidence="1 2">
    <name type="scientific">Parasponia andersonii</name>
    <name type="common">Sponia andersonii</name>
    <dbReference type="NCBI Taxonomy" id="3476"/>
    <lineage>
        <taxon>Eukaryota</taxon>
        <taxon>Viridiplantae</taxon>
        <taxon>Streptophyta</taxon>
        <taxon>Embryophyta</taxon>
        <taxon>Tracheophyta</taxon>
        <taxon>Spermatophyta</taxon>
        <taxon>Magnoliopsida</taxon>
        <taxon>eudicotyledons</taxon>
        <taxon>Gunneridae</taxon>
        <taxon>Pentapetalae</taxon>
        <taxon>rosids</taxon>
        <taxon>fabids</taxon>
        <taxon>Rosales</taxon>
        <taxon>Cannabaceae</taxon>
        <taxon>Parasponia</taxon>
    </lineage>
</organism>